<evidence type="ECO:0000313" key="4">
    <source>
        <dbReference type="Proteomes" id="UP000289886"/>
    </source>
</evidence>
<dbReference type="PANTHER" id="PTHR43908">
    <property type="entry name" value="AT29763P-RELATED"/>
    <property type="match status" value="1"/>
</dbReference>
<evidence type="ECO:0000313" key="3">
    <source>
        <dbReference type="EMBL" id="RXM94388.1"/>
    </source>
</evidence>
<accession>A0A444V202</accession>
<dbReference type="PRINTS" id="PR00625">
    <property type="entry name" value="JDOMAIN"/>
</dbReference>
<dbReference type="Proteomes" id="UP000289886">
    <property type="component" value="Unassembled WGS sequence"/>
</dbReference>
<feature type="domain" description="J" evidence="2">
    <location>
        <begin position="103"/>
        <end position="169"/>
    </location>
</feature>
<dbReference type="AlphaFoldDB" id="A0A444V202"/>
<dbReference type="InterPro" id="IPR051100">
    <property type="entry name" value="DnaJ_subfamily_B/C"/>
</dbReference>
<dbReference type="PROSITE" id="PS50076">
    <property type="entry name" value="DNAJ_2"/>
    <property type="match status" value="1"/>
</dbReference>
<dbReference type="CDD" id="cd06257">
    <property type="entry name" value="DnaJ"/>
    <property type="match status" value="1"/>
</dbReference>
<dbReference type="Gene3D" id="1.10.287.110">
    <property type="entry name" value="DnaJ domain"/>
    <property type="match status" value="1"/>
</dbReference>
<dbReference type="EMBL" id="SCEB01003432">
    <property type="protein sequence ID" value="RXM94388.1"/>
    <property type="molecule type" value="Genomic_DNA"/>
</dbReference>
<evidence type="ECO:0000259" key="2">
    <source>
        <dbReference type="PROSITE" id="PS50076"/>
    </source>
</evidence>
<dbReference type="GO" id="GO:0030544">
    <property type="term" value="F:Hsp70 protein binding"/>
    <property type="evidence" value="ECO:0007669"/>
    <property type="project" value="TreeGrafter"/>
</dbReference>
<name>A0A444V202_ACIRT</name>
<dbReference type="InterPro" id="IPR036869">
    <property type="entry name" value="J_dom_sf"/>
</dbReference>
<keyword evidence="4" id="KW-1185">Reference proteome</keyword>
<comment type="caution">
    <text evidence="3">The sequence shown here is derived from an EMBL/GenBank/DDBJ whole genome shotgun (WGS) entry which is preliminary data.</text>
</comment>
<organism evidence="3 4">
    <name type="scientific">Acipenser ruthenus</name>
    <name type="common">Sterlet sturgeon</name>
    <dbReference type="NCBI Taxonomy" id="7906"/>
    <lineage>
        <taxon>Eukaryota</taxon>
        <taxon>Metazoa</taxon>
        <taxon>Chordata</taxon>
        <taxon>Craniata</taxon>
        <taxon>Vertebrata</taxon>
        <taxon>Euteleostomi</taxon>
        <taxon>Actinopterygii</taxon>
        <taxon>Chondrostei</taxon>
        <taxon>Acipenseriformes</taxon>
        <taxon>Acipenseridae</taxon>
        <taxon>Acipenser</taxon>
    </lineage>
</organism>
<proteinExistence type="predicted"/>
<dbReference type="PANTHER" id="PTHR43908:SF2">
    <property type="entry name" value="DNAJ HOMOLOG SUBFAMILY C MEMBER 18"/>
    <property type="match status" value="1"/>
</dbReference>
<dbReference type="SMART" id="SM00271">
    <property type="entry name" value="DnaJ"/>
    <property type="match status" value="1"/>
</dbReference>
<dbReference type="GO" id="GO:0071218">
    <property type="term" value="P:cellular response to misfolded protein"/>
    <property type="evidence" value="ECO:0007669"/>
    <property type="project" value="TreeGrafter"/>
</dbReference>
<dbReference type="SUPFAM" id="SSF46565">
    <property type="entry name" value="Chaperone J-domain"/>
    <property type="match status" value="1"/>
</dbReference>
<dbReference type="GO" id="GO:0005789">
    <property type="term" value="C:endoplasmic reticulum membrane"/>
    <property type="evidence" value="ECO:0007669"/>
    <property type="project" value="TreeGrafter"/>
</dbReference>
<gene>
    <name evidence="3" type="ORF">EOD39_18043</name>
</gene>
<evidence type="ECO:0000256" key="1">
    <source>
        <dbReference type="SAM" id="MobiDB-lite"/>
    </source>
</evidence>
<reference evidence="3 4" key="1">
    <citation type="submission" date="2019-01" db="EMBL/GenBank/DDBJ databases">
        <title>Draft Genome and Complete Hox-Cluster Characterization of the Sterlet Sturgeon (Acipenser ruthenus).</title>
        <authorList>
            <person name="Wei Q."/>
        </authorList>
    </citation>
    <scope>NUCLEOTIDE SEQUENCE [LARGE SCALE GENOMIC DNA]</scope>
    <source>
        <strain evidence="3">WHYD16114868_AA</strain>
        <tissue evidence="3">Blood</tissue>
    </source>
</reference>
<feature type="region of interest" description="Disordered" evidence="1">
    <location>
        <begin position="52"/>
        <end position="90"/>
    </location>
</feature>
<dbReference type="InterPro" id="IPR001623">
    <property type="entry name" value="DnaJ_domain"/>
</dbReference>
<protein>
    <submittedName>
        <fullName evidence="3">DnaJ-like subfamily B member 14</fullName>
    </submittedName>
</protein>
<dbReference type="Pfam" id="PF00226">
    <property type="entry name" value="DnaJ"/>
    <property type="match status" value="1"/>
</dbReference>
<sequence length="186" mass="20904">MEKEESDSLIEKAKLCLRSGRRDKALQLLYEAQKLYPSTRARALIDAITRNGSAAGGGSSIPEYQGRRKPGNEDEPVHGTGGDAQSYTEEQVQGVHRIKKCKDYYEILGVTKDASDEDLKKAYRKLALKFHPDKNCAPGATDAFKETDLANLGRLYRDERLKQKADSMKLENCEKLNRLIGRQRGE</sequence>